<dbReference type="GO" id="GO:0008017">
    <property type="term" value="F:microtubule binding"/>
    <property type="evidence" value="ECO:0007669"/>
    <property type="project" value="TreeGrafter"/>
</dbReference>
<dbReference type="GO" id="GO:0003924">
    <property type="term" value="F:GTPase activity"/>
    <property type="evidence" value="ECO:0007669"/>
    <property type="project" value="InterPro"/>
</dbReference>
<proteinExistence type="predicted"/>
<feature type="region of interest" description="Disordered" evidence="4">
    <location>
        <begin position="947"/>
        <end position="995"/>
    </location>
</feature>
<organism evidence="7 8">
    <name type="scientific">[Torrubiella] hemipterigena</name>
    <dbReference type="NCBI Taxonomy" id="1531966"/>
    <lineage>
        <taxon>Eukaryota</taxon>
        <taxon>Fungi</taxon>
        <taxon>Dikarya</taxon>
        <taxon>Ascomycota</taxon>
        <taxon>Pezizomycotina</taxon>
        <taxon>Sordariomycetes</taxon>
        <taxon>Hypocreomycetidae</taxon>
        <taxon>Hypocreales</taxon>
        <taxon>Clavicipitaceae</taxon>
        <taxon>Clavicipitaceae incertae sedis</taxon>
        <taxon>'Torrubiella' clade</taxon>
    </lineage>
</organism>
<dbReference type="EMBL" id="CDHN01000005">
    <property type="protein sequence ID" value="CEJ93630.1"/>
    <property type="molecule type" value="Genomic_DNA"/>
</dbReference>
<dbReference type="STRING" id="1531966.A0A0A1TPM5"/>
<feature type="domain" description="GED" evidence="5">
    <location>
        <begin position="642"/>
        <end position="733"/>
    </location>
</feature>
<dbReference type="GO" id="GO:0016020">
    <property type="term" value="C:membrane"/>
    <property type="evidence" value="ECO:0007669"/>
    <property type="project" value="TreeGrafter"/>
</dbReference>
<keyword evidence="3" id="KW-0175">Coiled coil</keyword>
<evidence type="ECO:0000313" key="7">
    <source>
        <dbReference type="EMBL" id="CEJ93630.1"/>
    </source>
</evidence>
<dbReference type="InterPro" id="IPR000375">
    <property type="entry name" value="Dynamin_stalk"/>
</dbReference>
<evidence type="ECO:0000313" key="8">
    <source>
        <dbReference type="Proteomes" id="UP000039046"/>
    </source>
</evidence>
<reference evidence="7 8" key="1">
    <citation type="journal article" date="2015" name="Genome Announc.">
        <title>Draft Genome Sequence and Gene Annotation of the Entomopathogenic Fungus Verticillium hemipterigenum.</title>
        <authorList>
            <person name="Horn F."/>
            <person name="Habel A."/>
            <person name="Scharf D.H."/>
            <person name="Dworschak J."/>
            <person name="Brakhage A.A."/>
            <person name="Guthke R."/>
            <person name="Hertweck C."/>
            <person name="Linde J."/>
        </authorList>
    </citation>
    <scope>NUCLEOTIDE SEQUENCE [LARGE SCALE GENOMIC DNA]</scope>
</reference>
<feature type="region of interest" description="Disordered" evidence="4">
    <location>
        <begin position="802"/>
        <end position="833"/>
    </location>
</feature>
<evidence type="ECO:0000259" key="5">
    <source>
        <dbReference type="PROSITE" id="PS51388"/>
    </source>
</evidence>
<gene>
    <name evidence="7" type="ORF">VHEMI09208</name>
</gene>
<keyword evidence="2" id="KW-0342">GTP-binding</keyword>
<evidence type="ECO:0008006" key="9">
    <source>
        <dbReference type="Google" id="ProtNLM"/>
    </source>
</evidence>
<evidence type="ECO:0000256" key="2">
    <source>
        <dbReference type="ARBA" id="ARBA00023134"/>
    </source>
</evidence>
<dbReference type="AlphaFoldDB" id="A0A0A1TPM5"/>
<feature type="region of interest" description="Disordered" evidence="4">
    <location>
        <begin position="406"/>
        <end position="440"/>
    </location>
</feature>
<dbReference type="OrthoDB" id="415706at2759"/>
<evidence type="ECO:0000256" key="3">
    <source>
        <dbReference type="SAM" id="Coils"/>
    </source>
</evidence>
<keyword evidence="1" id="KW-0547">Nucleotide-binding</keyword>
<dbReference type="GO" id="GO:0048312">
    <property type="term" value="P:intracellular distribution of mitochondria"/>
    <property type="evidence" value="ECO:0007669"/>
    <property type="project" value="TreeGrafter"/>
</dbReference>
<dbReference type="InterPro" id="IPR027417">
    <property type="entry name" value="P-loop_NTPase"/>
</dbReference>
<evidence type="ECO:0000256" key="1">
    <source>
        <dbReference type="ARBA" id="ARBA00022741"/>
    </source>
</evidence>
<dbReference type="Pfam" id="PF00350">
    <property type="entry name" value="Dynamin_N"/>
    <property type="match status" value="1"/>
</dbReference>
<feature type="domain" description="Dynamin-type G" evidence="6">
    <location>
        <begin position="36"/>
        <end position="316"/>
    </location>
</feature>
<dbReference type="Proteomes" id="UP000039046">
    <property type="component" value="Unassembled WGS sequence"/>
</dbReference>
<feature type="compositionally biased region" description="Basic residues" evidence="4">
    <location>
        <begin position="982"/>
        <end position="995"/>
    </location>
</feature>
<dbReference type="InterPro" id="IPR045063">
    <property type="entry name" value="Dynamin_N"/>
</dbReference>
<evidence type="ECO:0000256" key="4">
    <source>
        <dbReference type="SAM" id="MobiDB-lite"/>
    </source>
</evidence>
<dbReference type="GO" id="GO:0005525">
    <property type="term" value="F:GTP binding"/>
    <property type="evidence" value="ECO:0007669"/>
    <property type="project" value="InterPro"/>
</dbReference>
<dbReference type="PRINTS" id="PR00195">
    <property type="entry name" value="DYNAMIN"/>
</dbReference>
<dbReference type="PANTHER" id="PTHR11566:SF149">
    <property type="entry name" value="GTPASE, PUTATIVE (AFU_ORTHOLOGUE AFUA_6G11890)-RELATED"/>
    <property type="match status" value="1"/>
</dbReference>
<dbReference type="PROSITE" id="PS51388">
    <property type="entry name" value="GED"/>
    <property type="match status" value="1"/>
</dbReference>
<dbReference type="InterPro" id="IPR001401">
    <property type="entry name" value="Dynamin_GTPase"/>
</dbReference>
<dbReference type="InterPro" id="IPR022812">
    <property type="entry name" value="Dynamin"/>
</dbReference>
<feature type="region of interest" description="Disordered" evidence="4">
    <location>
        <begin position="725"/>
        <end position="751"/>
    </location>
</feature>
<dbReference type="SMART" id="SM00053">
    <property type="entry name" value="DYNc"/>
    <property type="match status" value="1"/>
</dbReference>
<dbReference type="InterPro" id="IPR030381">
    <property type="entry name" value="G_DYNAMIN_dom"/>
</dbReference>
<feature type="coiled-coil region" evidence="3">
    <location>
        <begin position="694"/>
        <end position="721"/>
    </location>
</feature>
<dbReference type="GO" id="GO:0016559">
    <property type="term" value="P:peroxisome fission"/>
    <property type="evidence" value="ECO:0007669"/>
    <property type="project" value="TreeGrafter"/>
</dbReference>
<dbReference type="Pfam" id="PF01031">
    <property type="entry name" value="Dynamin_M"/>
    <property type="match status" value="1"/>
</dbReference>
<dbReference type="InterPro" id="IPR020850">
    <property type="entry name" value="GED_dom"/>
</dbReference>
<protein>
    <recommendedName>
        <fullName evidence="9">Dynamin family protein</fullName>
    </recommendedName>
</protein>
<dbReference type="Gene3D" id="3.40.50.300">
    <property type="entry name" value="P-loop containing nucleotide triphosphate hydrolases"/>
    <property type="match status" value="1"/>
</dbReference>
<evidence type="ECO:0000259" key="6">
    <source>
        <dbReference type="PROSITE" id="PS51718"/>
    </source>
</evidence>
<dbReference type="GO" id="GO:0000266">
    <property type="term" value="P:mitochondrial fission"/>
    <property type="evidence" value="ECO:0007669"/>
    <property type="project" value="TreeGrafter"/>
</dbReference>
<dbReference type="GO" id="GO:0005874">
    <property type="term" value="C:microtubule"/>
    <property type="evidence" value="ECO:0007669"/>
    <property type="project" value="TreeGrafter"/>
</dbReference>
<name>A0A0A1TPM5_9HYPO</name>
<feature type="compositionally biased region" description="Acidic residues" evidence="4">
    <location>
        <begin position="413"/>
        <end position="435"/>
    </location>
</feature>
<accession>A0A0A1TPM5</accession>
<dbReference type="CDD" id="cd08771">
    <property type="entry name" value="DLP_1"/>
    <property type="match status" value="1"/>
</dbReference>
<dbReference type="PANTHER" id="PTHR11566">
    <property type="entry name" value="DYNAMIN"/>
    <property type="match status" value="1"/>
</dbReference>
<dbReference type="GO" id="GO:0005739">
    <property type="term" value="C:mitochondrion"/>
    <property type="evidence" value="ECO:0007669"/>
    <property type="project" value="TreeGrafter"/>
</dbReference>
<dbReference type="GO" id="GO:0006897">
    <property type="term" value="P:endocytosis"/>
    <property type="evidence" value="ECO:0007669"/>
    <property type="project" value="TreeGrafter"/>
</dbReference>
<feature type="compositionally biased region" description="Pro residues" evidence="4">
    <location>
        <begin position="808"/>
        <end position="817"/>
    </location>
</feature>
<feature type="compositionally biased region" description="Polar residues" evidence="4">
    <location>
        <begin position="818"/>
        <end position="833"/>
    </location>
</feature>
<dbReference type="PROSITE" id="PS51718">
    <property type="entry name" value="G_DYNAMIN_2"/>
    <property type="match status" value="1"/>
</dbReference>
<keyword evidence="8" id="KW-1185">Reference proteome</keyword>
<dbReference type="SUPFAM" id="SSF52540">
    <property type="entry name" value="P-loop containing nucleoside triphosphate hydrolases"/>
    <property type="match status" value="1"/>
</dbReference>
<sequence>MAVNLDTDTLDKLNSEESVALHKLMDTLTSCGVGKLVDLPQIIVVGGQSAGKSSVLEAISRVKFPVAGGICTRFATEIILREADKPRVEVSVRFHDQTKTPKFFERSGFSEDDLAEIIEEARSCMGISKSSREFSKDVLRLVIEGPKMYPLTLVDLPGIFQVDTGDQSLQGKEVVDQLLDSYMKQKNSIMLVVVEANGQIACHTALARVKAHDPKRERTMGVITKPDLAARGYTENSHIELAKNQEPSHKLKLGWHVLRNRAEDEADLDMDARDAAEEAFFQSSAWKTIVQKDRGIASLRKKLSKELYNHIRKNLPSVIEDIETKLGERQADLNKFGLGRSSIQDMRSFLLQIASEFQRLARDGITGSYSDSFFGHVAKPQNRLRADLKSFYRAFEYNMKSSGHTFNIKGLDGDNDDNDNESSEEEDDEDEDSEENDTKPSDMLATVADFLATHPLSPELPSPTRMDRKEMNAWLEKYAVNSVGRELPGICNSDLVIKLFQWQARPWEDIARSHINGIMDVAKDFVEEMFLKIVGRGDAYTTMEGLLSEFVDPFFEEKEMRLETALADILWPYKEGYAVPLDEEFREILSNWRIQRVAAKLQKMPVNEVQDERTQRVMKSEGATMHMAKMLSVSANSGTFATEEAIQMMQAYYEMSRRTYTDNIINLAVERCLVYDLPNLFSPLKVGQLTDEKIMELAAESQDAQAQRAQLTQEVATLRKGLEKCRRWRPRSDPGQPQPRATKKITKESTSSVKAIMAAPSSSSTLTTQQQQQLPLGKVAVPGSSLFATLITKKIPDESSLFVNPTPVHTPEPPTKSTPPATISTPKQGTKSQQIVNQPVTNASGSLFGPKQPATSTLFSTKPAATSTPFSINTSSGFSFSTPPPITGQVQSKPAPGAGLGAISLFSKSNNPAKGSNWVHHRERESNSCDTSLEFNHICAHKQFENVSPEELRLSGSTDSTIPYRDHSQVEQSEQSEQEGHGRRRNRSRRRRRSS</sequence>